<protein>
    <submittedName>
        <fullName evidence="2">Uncharacterized protein</fullName>
    </submittedName>
</protein>
<sequence>MEITWLQSTTYNKILVLMLGVSTFYSIVEDEEVIDTLPPDDELIKKMEKENKEAVVAGVAASEGQQSTEKGVLKKTKGQKHLNVGL</sequence>
<dbReference type="AlphaFoldDB" id="A0A9D4ZQF5"/>
<evidence type="ECO:0000256" key="1">
    <source>
        <dbReference type="SAM" id="MobiDB-lite"/>
    </source>
</evidence>
<comment type="caution">
    <text evidence="2">The sequence shown here is derived from an EMBL/GenBank/DDBJ whole genome shotgun (WGS) entry which is preliminary data.</text>
</comment>
<dbReference type="EMBL" id="JABFUD020000001">
    <property type="protein sequence ID" value="KAI5083963.1"/>
    <property type="molecule type" value="Genomic_DNA"/>
</dbReference>
<gene>
    <name evidence="2" type="ORF">GOP47_0000132</name>
</gene>
<proteinExistence type="predicted"/>
<dbReference type="Proteomes" id="UP000886520">
    <property type="component" value="Chromosome 1"/>
</dbReference>
<evidence type="ECO:0000313" key="2">
    <source>
        <dbReference type="EMBL" id="KAI5083963.1"/>
    </source>
</evidence>
<reference evidence="2" key="1">
    <citation type="submission" date="2021-01" db="EMBL/GenBank/DDBJ databases">
        <title>Adiantum capillus-veneris genome.</title>
        <authorList>
            <person name="Fang Y."/>
            <person name="Liao Q."/>
        </authorList>
    </citation>
    <scope>NUCLEOTIDE SEQUENCE</scope>
    <source>
        <strain evidence="2">H3</strain>
        <tissue evidence="2">Leaf</tissue>
    </source>
</reference>
<evidence type="ECO:0000313" key="3">
    <source>
        <dbReference type="Proteomes" id="UP000886520"/>
    </source>
</evidence>
<feature type="region of interest" description="Disordered" evidence="1">
    <location>
        <begin position="57"/>
        <end position="86"/>
    </location>
</feature>
<organism evidence="2 3">
    <name type="scientific">Adiantum capillus-veneris</name>
    <name type="common">Maidenhair fern</name>
    <dbReference type="NCBI Taxonomy" id="13818"/>
    <lineage>
        <taxon>Eukaryota</taxon>
        <taxon>Viridiplantae</taxon>
        <taxon>Streptophyta</taxon>
        <taxon>Embryophyta</taxon>
        <taxon>Tracheophyta</taxon>
        <taxon>Polypodiopsida</taxon>
        <taxon>Polypodiidae</taxon>
        <taxon>Polypodiales</taxon>
        <taxon>Pteridineae</taxon>
        <taxon>Pteridaceae</taxon>
        <taxon>Vittarioideae</taxon>
        <taxon>Adiantum</taxon>
    </lineage>
</organism>
<name>A0A9D4ZQF5_ADICA</name>
<keyword evidence="3" id="KW-1185">Reference proteome</keyword>
<accession>A0A9D4ZQF5</accession>